<keyword evidence="1" id="KW-0472">Membrane</keyword>
<feature type="transmembrane region" description="Helical" evidence="1">
    <location>
        <begin position="45"/>
        <end position="69"/>
    </location>
</feature>
<evidence type="ECO:0000313" key="3">
    <source>
        <dbReference type="Proteomes" id="UP000597762"/>
    </source>
</evidence>
<dbReference type="EMBL" id="CAHIKZ030001347">
    <property type="protein sequence ID" value="CAE1260805.1"/>
    <property type="molecule type" value="Genomic_DNA"/>
</dbReference>
<dbReference type="Proteomes" id="UP000597762">
    <property type="component" value="Unassembled WGS sequence"/>
</dbReference>
<keyword evidence="1" id="KW-0812">Transmembrane</keyword>
<proteinExistence type="predicted"/>
<comment type="caution">
    <text evidence="2">The sequence shown here is derived from an EMBL/GenBank/DDBJ whole genome shotgun (WGS) entry which is preliminary data.</text>
</comment>
<feature type="transmembrane region" description="Helical" evidence="1">
    <location>
        <begin position="151"/>
        <end position="175"/>
    </location>
</feature>
<accession>A0A812CCP9</accession>
<name>A0A812CCP9_ACAPH</name>
<feature type="transmembrane region" description="Helical" evidence="1">
    <location>
        <begin position="7"/>
        <end position="25"/>
    </location>
</feature>
<keyword evidence="3" id="KW-1185">Reference proteome</keyword>
<feature type="transmembrane region" description="Helical" evidence="1">
    <location>
        <begin position="118"/>
        <end position="139"/>
    </location>
</feature>
<evidence type="ECO:0000313" key="2">
    <source>
        <dbReference type="EMBL" id="CAE1260805.1"/>
    </source>
</evidence>
<reference evidence="2" key="1">
    <citation type="submission" date="2021-01" db="EMBL/GenBank/DDBJ databases">
        <authorList>
            <person name="Li R."/>
            <person name="Bekaert M."/>
        </authorList>
    </citation>
    <scope>NUCLEOTIDE SEQUENCE</scope>
    <source>
        <strain evidence="2">Farmed</strain>
    </source>
</reference>
<sequence length="359" mass="40836">MFFFSNILLIYTCLVFSLSISFIYANLSFLTTIHGINCSDFLHSLVWYLLPSFLTVFVALTFLLSLSHNILWPVFSSHSHLFFYSISCTLAFSISYSVFLSLYLLFASQSYLYSLLQYLPLCLCFGLSHNICYPIFYSLSIPLTVFAYQRFLHCLLLVCCLVFYSLSLILFAAFFSSPSLAVFASQSFPYPLLRYLHPSLFFAFSCCICTPDFSSHSLETFPHILLRYLHPSLFLSLSCCICVPVFSSASLAVFASQSFPQPLLLYLRPSLFLSLSCCICIPVFFSSSLNVFAPQSFPHPLLLNLLPSLFSTPTLAIFAAFSFPPYLSFYLLLCLFLTHYHYLFYLDIPFPPSLIISIS</sequence>
<dbReference type="AlphaFoldDB" id="A0A812CCP9"/>
<gene>
    <name evidence="2" type="ORF">SPHA_32393</name>
</gene>
<keyword evidence="1" id="KW-1133">Transmembrane helix</keyword>
<feature type="transmembrane region" description="Helical" evidence="1">
    <location>
        <begin position="233"/>
        <end position="254"/>
    </location>
</feature>
<feature type="transmembrane region" description="Helical" evidence="1">
    <location>
        <begin position="266"/>
        <end position="289"/>
    </location>
</feature>
<protein>
    <submittedName>
        <fullName evidence="2">Uncharacterized protein</fullName>
    </submittedName>
</protein>
<organism evidence="2 3">
    <name type="scientific">Acanthosepion pharaonis</name>
    <name type="common">Pharaoh cuttlefish</name>
    <name type="synonym">Sepia pharaonis</name>
    <dbReference type="NCBI Taxonomy" id="158019"/>
    <lineage>
        <taxon>Eukaryota</taxon>
        <taxon>Metazoa</taxon>
        <taxon>Spiralia</taxon>
        <taxon>Lophotrochozoa</taxon>
        <taxon>Mollusca</taxon>
        <taxon>Cephalopoda</taxon>
        <taxon>Coleoidea</taxon>
        <taxon>Decapodiformes</taxon>
        <taxon>Sepiida</taxon>
        <taxon>Sepiina</taxon>
        <taxon>Sepiidae</taxon>
        <taxon>Acanthosepion</taxon>
    </lineage>
</organism>
<feature type="transmembrane region" description="Helical" evidence="1">
    <location>
        <begin position="81"/>
        <end position="106"/>
    </location>
</feature>
<evidence type="ECO:0000256" key="1">
    <source>
        <dbReference type="SAM" id="Phobius"/>
    </source>
</evidence>